<keyword evidence="3" id="KW-0132">Cell division</keyword>
<keyword evidence="6" id="KW-0539">Nucleus</keyword>
<evidence type="ECO:0000256" key="4">
    <source>
        <dbReference type="ARBA" id="ARBA00022776"/>
    </source>
</evidence>
<evidence type="ECO:0000256" key="3">
    <source>
        <dbReference type="ARBA" id="ARBA00022618"/>
    </source>
</evidence>
<name>A0A0D8XWU9_DICVI</name>
<dbReference type="Proteomes" id="UP000053766">
    <property type="component" value="Unassembled WGS sequence"/>
</dbReference>
<organism evidence="9 10">
    <name type="scientific">Dictyocaulus viviparus</name>
    <name type="common">Bovine lungworm</name>
    <dbReference type="NCBI Taxonomy" id="29172"/>
    <lineage>
        <taxon>Eukaryota</taxon>
        <taxon>Metazoa</taxon>
        <taxon>Ecdysozoa</taxon>
        <taxon>Nematoda</taxon>
        <taxon>Chromadorea</taxon>
        <taxon>Rhabditida</taxon>
        <taxon>Rhabditina</taxon>
        <taxon>Rhabditomorpha</taxon>
        <taxon>Strongyloidea</taxon>
        <taxon>Metastrongylidae</taxon>
        <taxon>Dictyocaulus</taxon>
    </lineage>
</organism>
<keyword evidence="10" id="KW-1185">Reference proteome</keyword>
<evidence type="ECO:0000256" key="7">
    <source>
        <dbReference type="ARBA" id="ARBA00023306"/>
    </source>
</evidence>
<evidence type="ECO:0000313" key="10">
    <source>
        <dbReference type="Proteomes" id="UP000053766"/>
    </source>
</evidence>
<sequence length="608" mass="68727">MASGDHVAMTMLAMAETLRQLQPPKVKMAIKCVKGALTLSLSPEMTAHVRFQLGKLYFFYTENLDLALQSLESAYEIMTRMGEYFIQPRLEALTLICEALIHGPSSTANNNRVLSLIRSELSNAKLFPSIYAKLFFYYIEVNTIEGRAEDAFEACQVAIQQCVDDPVVNLYFRLTRNMVSARVSGNVCDDSETLVIGQLINRLDQSSPATSNLKLFYICTLLAFMLSDGKFVLRLFLKTGVSVNKGCRRSLKRQGRHVNISGIYSPKYRPSVKMARASSQVYGRWMDTVPLTVFACLMTIVNSALQCNYERAAKYYTIAVRHIHDYNARAARNPCEYGILRSMQRMRMALNEMMAHCNIMACHPSMAMDNIRDMVQFSQRCGTSLFDEFGPAIQSLLGHYCSYLREPEAAEKHFLAATKFKSCKDTNVWVMTHVNLAITYLAQCKHAEFYEIADQLTPNRITNCSLIVRNNAQFLHAFHAYLLNKTNECRALIAECMETAKTEDLFRLHGLSVLLFSIFVPVNAEVILPTLDWSKKGHDHSLHCWSNNTIARVLASHGMDGSSYLEAAQKEMTLLDEGVIRAEHQTNPSASLIQWFEGDPLAYLPKDE</sequence>
<dbReference type="PANTHER" id="PTHR21394">
    <property type="entry name" value="MAU2 CHROMATID COHESION FACTOR HOMOLOG"/>
    <property type="match status" value="1"/>
</dbReference>
<evidence type="ECO:0000256" key="2">
    <source>
        <dbReference type="ARBA" id="ARBA00008585"/>
    </source>
</evidence>
<dbReference type="EMBL" id="KN716273">
    <property type="protein sequence ID" value="KJH48277.1"/>
    <property type="molecule type" value="Genomic_DNA"/>
</dbReference>
<evidence type="ECO:0000256" key="6">
    <source>
        <dbReference type="ARBA" id="ARBA00023242"/>
    </source>
</evidence>
<keyword evidence="4" id="KW-0498">Mitosis</keyword>
<keyword evidence="5" id="KW-0159">Chromosome partition</keyword>
<evidence type="ECO:0000256" key="1">
    <source>
        <dbReference type="ARBA" id="ARBA00004642"/>
    </source>
</evidence>
<accession>A0A0D8XWU9</accession>
<evidence type="ECO:0000256" key="8">
    <source>
        <dbReference type="ARBA" id="ARBA00030523"/>
    </source>
</evidence>
<evidence type="ECO:0000313" key="9">
    <source>
        <dbReference type="EMBL" id="KJH48277.1"/>
    </source>
</evidence>
<dbReference type="Pfam" id="PF10345">
    <property type="entry name" value="Cohesin_load"/>
    <property type="match status" value="1"/>
</dbReference>
<dbReference type="AlphaFoldDB" id="A0A0D8XWU9"/>
<dbReference type="InterPro" id="IPR019440">
    <property type="entry name" value="MAU2"/>
</dbReference>
<dbReference type="STRING" id="29172.A0A0D8XWU9"/>
<dbReference type="GO" id="GO:0007064">
    <property type="term" value="P:mitotic sister chromatid cohesion"/>
    <property type="evidence" value="ECO:0007669"/>
    <property type="project" value="InterPro"/>
</dbReference>
<evidence type="ECO:0000256" key="5">
    <source>
        <dbReference type="ARBA" id="ARBA00022829"/>
    </source>
</evidence>
<dbReference type="GO" id="GO:0005654">
    <property type="term" value="C:nucleoplasm"/>
    <property type="evidence" value="ECO:0007669"/>
    <property type="project" value="UniProtKB-SubCell"/>
</dbReference>
<dbReference type="GO" id="GO:0051301">
    <property type="term" value="P:cell division"/>
    <property type="evidence" value="ECO:0007669"/>
    <property type="project" value="UniProtKB-KW"/>
</dbReference>
<dbReference type="GO" id="GO:0007059">
    <property type="term" value="P:chromosome segregation"/>
    <property type="evidence" value="ECO:0007669"/>
    <property type="project" value="UniProtKB-KW"/>
</dbReference>
<proteinExistence type="inferred from homology"/>
<comment type="similarity">
    <text evidence="2">Belongs to the SCC4/mau-2 family.</text>
</comment>
<comment type="subcellular location">
    <subcellularLocation>
        <location evidence="1">Nucleus</location>
        <location evidence="1">Nucleoplasm</location>
    </subcellularLocation>
</comment>
<reference evidence="10" key="2">
    <citation type="journal article" date="2016" name="Sci. Rep.">
        <title>Dictyocaulus viviparus genome, variome and transcriptome elucidate lungworm biology and support future intervention.</title>
        <authorList>
            <person name="McNulty S.N."/>
            <person name="Strube C."/>
            <person name="Rosa B.A."/>
            <person name="Martin J.C."/>
            <person name="Tyagi R."/>
            <person name="Choi Y.J."/>
            <person name="Wang Q."/>
            <person name="Hallsworth Pepin K."/>
            <person name="Zhang X."/>
            <person name="Ozersky P."/>
            <person name="Wilson R.K."/>
            <person name="Sternberg P.W."/>
            <person name="Gasser R.B."/>
            <person name="Mitreva M."/>
        </authorList>
    </citation>
    <scope>NUCLEOTIDE SEQUENCE [LARGE SCALE GENOMIC DNA]</scope>
    <source>
        <strain evidence="10">HannoverDv2000</strain>
    </source>
</reference>
<gene>
    <name evidence="9" type="ORF">DICVIV_05639</name>
</gene>
<reference evidence="9 10" key="1">
    <citation type="submission" date="2013-11" db="EMBL/GenBank/DDBJ databases">
        <title>Draft genome of the bovine lungworm Dictyocaulus viviparus.</title>
        <authorList>
            <person name="Mitreva M."/>
        </authorList>
    </citation>
    <scope>NUCLEOTIDE SEQUENCE [LARGE SCALE GENOMIC DNA]</scope>
    <source>
        <strain evidence="9 10">HannoverDv2000</strain>
    </source>
</reference>
<keyword evidence="7" id="KW-0131">Cell cycle</keyword>
<dbReference type="OrthoDB" id="5565328at2759"/>
<protein>
    <recommendedName>
        <fullName evidence="8">Cohesin loading complex subunit SCC4 homolog</fullName>
    </recommendedName>
</protein>